<dbReference type="InterPro" id="IPR016855">
    <property type="entry name" value="ERp29"/>
</dbReference>
<dbReference type="InterPro" id="IPR036249">
    <property type="entry name" value="Thioredoxin-like_sf"/>
</dbReference>
<dbReference type="FunFam" id="1.20.1150.12:FF:000001">
    <property type="entry name" value="Endoplasmic reticulum resident protein 29"/>
    <property type="match status" value="1"/>
</dbReference>
<dbReference type="Pfam" id="PF07749">
    <property type="entry name" value="ERp29"/>
    <property type="match status" value="1"/>
</dbReference>
<evidence type="ECO:0000313" key="6">
    <source>
        <dbReference type="EMBL" id="VVC97855.1"/>
    </source>
</evidence>
<dbReference type="SUPFAM" id="SSF52833">
    <property type="entry name" value="Thioredoxin-like"/>
    <property type="match status" value="1"/>
</dbReference>
<keyword evidence="7" id="KW-1185">Reference proteome</keyword>
<dbReference type="PANTHER" id="PTHR12211:SF0">
    <property type="entry name" value="ENDOPLASMIC RETICULUM RESIDENT PROTEIN 29"/>
    <property type="match status" value="1"/>
</dbReference>
<name>A0A5E4QI98_9NEOP</name>
<feature type="domain" description="ERp29 N-terminal" evidence="5">
    <location>
        <begin position="24"/>
        <end position="145"/>
    </location>
</feature>
<keyword evidence="2" id="KW-0256">Endoplasmic reticulum</keyword>
<evidence type="ECO:0000313" key="7">
    <source>
        <dbReference type="Proteomes" id="UP000324832"/>
    </source>
</evidence>
<dbReference type="Proteomes" id="UP000324832">
    <property type="component" value="Unassembled WGS sequence"/>
</dbReference>
<protein>
    <recommendedName>
        <fullName evidence="1">Endoplasmic reticulum resident protein 29</fullName>
    </recommendedName>
</protein>
<proteinExistence type="predicted"/>
<dbReference type="Pfam" id="PF07912">
    <property type="entry name" value="ERp29_N"/>
    <property type="match status" value="1"/>
</dbReference>
<dbReference type="AlphaFoldDB" id="A0A5E4QI98"/>
<feature type="domain" description="Endoplasmic reticulum resident protein 29 C-terminal" evidence="4">
    <location>
        <begin position="146"/>
        <end position="239"/>
    </location>
</feature>
<evidence type="ECO:0000256" key="1">
    <source>
        <dbReference type="ARBA" id="ARBA00014173"/>
    </source>
</evidence>
<dbReference type="Gene3D" id="1.20.1150.12">
    <property type="entry name" value="Endoplasmic reticulum resident protein 29, C-terminal domain"/>
    <property type="match status" value="1"/>
</dbReference>
<sequence>MQLFFVFVSVLLLIPKESLISAGTGSVELDEISFDKIVNAFDVALVKFDVAFPYGDKHDAYVAVAKEAKDIKELLVAEVGVKDYGEKDNERLASKYGATKENFPVVKLFIKGKKEPVTFDESKGFNTDQLRRFVKQNTGIYLSLPGCIRDLDMLAMEFMKTDRDGRKDVLKKTKDSLKSIVNENKSNSKIYVTLMEKILEKGDEFVTAENKRVEKILTGKISDEKKKEIGQRINILQSFKLHEVVDKEEL</sequence>
<accession>A0A5E4QI98</accession>
<dbReference type="InterPro" id="IPR036356">
    <property type="entry name" value="ERp29_C_sf"/>
</dbReference>
<dbReference type="CDD" id="cd00238">
    <property type="entry name" value="ERp29c"/>
    <property type="match status" value="1"/>
</dbReference>
<dbReference type="GO" id="GO:0009306">
    <property type="term" value="P:protein secretion"/>
    <property type="evidence" value="ECO:0007669"/>
    <property type="project" value="InterPro"/>
</dbReference>
<dbReference type="FunFam" id="3.40.30.10:FF:000133">
    <property type="entry name" value="Endoplasmic reticulum resident protein 29"/>
    <property type="match status" value="1"/>
</dbReference>
<dbReference type="InterPro" id="IPR011679">
    <property type="entry name" value="ERp29_C"/>
</dbReference>
<evidence type="ECO:0000256" key="2">
    <source>
        <dbReference type="ARBA" id="ARBA00022824"/>
    </source>
</evidence>
<feature type="signal peptide" evidence="3">
    <location>
        <begin position="1"/>
        <end position="18"/>
    </location>
</feature>
<dbReference type="GO" id="GO:0005788">
    <property type="term" value="C:endoplasmic reticulum lumen"/>
    <property type="evidence" value="ECO:0007669"/>
    <property type="project" value="InterPro"/>
</dbReference>
<evidence type="ECO:0000259" key="4">
    <source>
        <dbReference type="Pfam" id="PF07749"/>
    </source>
</evidence>
<dbReference type="InterPro" id="IPR012883">
    <property type="entry name" value="ERp29_N"/>
</dbReference>
<dbReference type="SUPFAM" id="SSF47933">
    <property type="entry name" value="ERP29 C domain-like"/>
    <property type="match status" value="1"/>
</dbReference>
<organism evidence="6 7">
    <name type="scientific">Leptidea sinapis</name>
    <dbReference type="NCBI Taxonomy" id="189913"/>
    <lineage>
        <taxon>Eukaryota</taxon>
        <taxon>Metazoa</taxon>
        <taxon>Ecdysozoa</taxon>
        <taxon>Arthropoda</taxon>
        <taxon>Hexapoda</taxon>
        <taxon>Insecta</taxon>
        <taxon>Pterygota</taxon>
        <taxon>Neoptera</taxon>
        <taxon>Endopterygota</taxon>
        <taxon>Lepidoptera</taxon>
        <taxon>Glossata</taxon>
        <taxon>Ditrysia</taxon>
        <taxon>Papilionoidea</taxon>
        <taxon>Pieridae</taxon>
        <taxon>Dismorphiinae</taxon>
        <taxon>Leptidea</taxon>
    </lineage>
</organism>
<dbReference type="PANTHER" id="PTHR12211">
    <property type="entry name" value="ENDOPLASMIC RETICULUM PROTEIN ERP29"/>
    <property type="match status" value="1"/>
</dbReference>
<gene>
    <name evidence="6" type="ORF">LSINAPIS_LOCUS9046</name>
</gene>
<reference evidence="6 7" key="1">
    <citation type="submission" date="2017-07" db="EMBL/GenBank/DDBJ databases">
        <authorList>
            <person name="Talla V."/>
            <person name="Backstrom N."/>
        </authorList>
    </citation>
    <scope>NUCLEOTIDE SEQUENCE [LARGE SCALE GENOMIC DNA]</scope>
</reference>
<feature type="chain" id="PRO_5022853161" description="Endoplasmic reticulum resident protein 29" evidence="3">
    <location>
        <begin position="19"/>
        <end position="250"/>
    </location>
</feature>
<keyword evidence="3" id="KW-0732">Signal</keyword>
<evidence type="ECO:0000259" key="5">
    <source>
        <dbReference type="Pfam" id="PF07912"/>
    </source>
</evidence>
<evidence type="ECO:0000256" key="3">
    <source>
        <dbReference type="SAM" id="SignalP"/>
    </source>
</evidence>
<dbReference type="EMBL" id="FZQP02003333">
    <property type="protein sequence ID" value="VVC97855.1"/>
    <property type="molecule type" value="Genomic_DNA"/>
</dbReference>
<dbReference type="Gene3D" id="3.40.30.10">
    <property type="entry name" value="Glutaredoxin"/>
    <property type="match status" value="1"/>
</dbReference>